<organism evidence="1 2">
    <name type="scientific">Acinetobacter johnsonii</name>
    <dbReference type="NCBI Taxonomy" id="40214"/>
    <lineage>
        <taxon>Bacteria</taxon>
        <taxon>Pseudomonadati</taxon>
        <taxon>Pseudomonadota</taxon>
        <taxon>Gammaproteobacteria</taxon>
        <taxon>Moraxellales</taxon>
        <taxon>Moraxellaceae</taxon>
        <taxon>Acinetobacter</taxon>
    </lineage>
</organism>
<dbReference type="InterPro" id="IPR042099">
    <property type="entry name" value="ANL_N_sf"/>
</dbReference>
<proteinExistence type="predicted"/>
<evidence type="ECO:0000313" key="1">
    <source>
        <dbReference type="EMBL" id="GEK43285.1"/>
    </source>
</evidence>
<dbReference type="EMBL" id="BJUJ01000008">
    <property type="protein sequence ID" value="GEK43285.1"/>
    <property type="molecule type" value="Genomic_DNA"/>
</dbReference>
<dbReference type="PANTHER" id="PTHR36932">
    <property type="entry name" value="CAPSULAR POLYSACCHARIDE BIOSYNTHESIS PROTEIN"/>
    <property type="match status" value="1"/>
</dbReference>
<comment type="caution">
    <text evidence="1">The sequence shown here is derived from an EMBL/GenBank/DDBJ whole genome shotgun (WGS) entry which is preliminary data.</text>
</comment>
<dbReference type="Gene3D" id="3.40.50.12780">
    <property type="entry name" value="N-terminal domain of ligase-like"/>
    <property type="match status" value="1"/>
</dbReference>
<dbReference type="SUPFAM" id="SSF56801">
    <property type="entry name" value="Acetyl-CoA synthetase-like"/>
    <property type="match status" value="1"/>
</dbReference>
<evidence type="ECO:0000313" key="2">
    <source>
        <dbReference type="Proteomes" id="UP000321274"/>
    </source>
</evidence>
<dbReference type="AlphaFoldDB" id="A0AAV3WA79"/>
<name>A0AAV3WA79_ACIJO</name>
<sequence>MSLVKKLFFKSPYFLQNLVISLLNTNLYRVRHSGQYQYYRDYYVKSDLLNGNDLDLESKRRLEIFLEHATKTSSWFKSYSKKDLYSFPILSKKELLLNLDEIKTINDSEGIISLTGGTTGASMKVVYTKDNMQERFAILDHFRAKHGYELGKKTAWFSGKNLITQKDIENGICSHYDFINKIRFYSTFLINERNFDVYWNSLNEFQPEFLVGFPSSVFEICQIAKSKGLKYKGKAKVFFPTAETVLIEHRQVISEVLGCKLVDQYASSEGAPFILECSAGNLHTHPLTGIFEVVDDDLKPAQSGQMLVTSFTTYGTPLIRYRIGDSITLADPAKKCSCGSFFPLVERIEGRTNDYILSSTHGKVNLGNISNSTKDTKGIVCFQLTQDKLDLLEVKMVVNKEFNNIQELKFIKALRERIGDSMELNINYVEDIPKEKSGKFRIVKNNLKIQG</sequence>
<accession>A0AAV3WA79</accession>
<dbReference type="Proteomes" id="UP000321274">
    <property type="component" value="Unassembled WGS sequence"/>
</dbReference>
<reference evidence="1 2" key="1">
    <citation type="submission" date="2019-07" db="EMBL/GenBank/DDBJ databases">
        <title>Whole genome shotgun sequence of Acinetobacter johnsonii NBRC 102197.</title>
        <authorList>
            <person name="Hosoyama A."/>
            <person name="Uohara A."/>
            <person name="Ohji S."/>
            <person name="Ichikawa N."/>
        </authorList>
    </citation>
    <scope>NUCLEOTIDE SEQUENCE [LARGE SCALE GENOMIC DNA]</scope>
    <source>
        <strain evidence="1 2">NBRC 102197</strain>
    </source>
</reference>
<gene>
    <name evidence="1" type="ORF">AJO04nite_05430</name>
</gene>
<protein>
    <submittedName>
        <fullName evidence="1">Capsular polysaccharide biosynthesis protein CapK</fullName>
    </submittedName>
</protein>
<dbReference type="InterPro" id="IPR053158">
    <property type="entry name" value="CapK_Type1_Caps_Biosynth"/>
</dbReference>
<dbReference type="PANTHER" id="PTHR36932:SF1">
    <property type="entry name" value="CAPSULAR POLYSACCHARIDE BIOSYNTHESIS PROTEIN"/>
    <property type="match status" value="1"/>
</dbReference>